<organism evidence="2">
    <name type="scientific">Drosophila persimilis</name>
    <name type="common">Fruit fly</name>
    <dbReference type="NCBI Taxonomy" id="7234"/>
    <lineage>
        <taxon>Eukaryota</taxon>
        <taxon>Metazoa</taxon>
        <taxon>Ecdysozoa</taxon>
        <taxon>Arthropoda</taxon>
        <taxon>Hexapoda</taxon>
        <taxon>Insecta</taxon>
        <taxon>Pterygota</taxon>
        <taxon>Neoptera</taxon>
        <taxon>Endopterygota</taxon>
        <taxon>Diptera</taxon>
        <taxon>Brachycera</taxon>
        <taxon>Muscomorpha</taxon>
        <taxon>Ephydroidea</taxon>
        <taxon>Drosophilidae</taxon>
        <taxon>Drosophila</taxon>
        <taxon>Sophophora</taxon>
    </lineage>
</organism>
<accession>B4GCY4</accession>
<dbReference type="EMBL" id="CH479181">
    <property type="protein sequence ID" value="EDW31522.1"/>
    <property type="molecule type" value="Genomic_DNA"/>
</dbReference>
<proteinExistence type="predicted"/>
<dbReference type="Proteomes" id="UP000008744">
    <property type="component" value="Unassembled WGS sequence"/>
</dbReference>
<gene>
    <name evidence="1" type="primary">Dper\GL10918</name>
    <name evidence="1" type="ORF">Dper_GL10918</name>
</gene>
<keyword evidence="2" id="KW-1185">Reference proteome</keyword>
<evidence type="ECO:0000313" key="2">
    <source>
        <dbReference type="Proteomes" id="UP000008744"/>
    </source>
</evidence>
<evidence type="ECO:0000313" key="1">
    <source>
        <dbReference type="EMBL" id="EDW31522.1"/>
    </source>
</evidence>
<dbReference type="eggNOG" id="KOG3987">
    <property type="taxonomic scope" value="Eukaryota"/>
</dbReference>
<dbReference type="HOGENOM" id="CLU_2624611_0_0_1"/>
<name>B4GCY4_DROPE</name>
<sequence>MAIYRPRGTLARVIHAKFHNDNSLDSIDTRSGTHWLTRCLPGFSRNLWPLSNRIAPQCTGWNEPNYCRLTYGCIYGTH</sequence>
<dbReference type="AlphaFoldDB" id="B4GCY4"/>
<protein>
    <submittedName>
        <fullName evidence="1">GL10918</fullName>
    </submittedName>
</protein>
<reference evidence="1 2" key="1">
    <citation type="journal article" date="2007" name="Nature">
        <title>Evolution of genes and genomes on the Drosophila phylogeny.</title>
        <authorList>
            <consortium name="Drosophila 12 Genomes Consortium"/>
            <person name="Clark A.G."/>
            <person name="Eisen M.B."/>
            <person name="Smith D.R."/>
            <person name="Bergman C.M."/>
            <person name="Oliver B."/>
            <person name="Markow T.A."/>
            <person name="Kaufman T.C."/>
            <person name="Kellis M."/>
            <person name="Gelbart W."/>
            <person name="Iyer V.N."/>
            <person name="Pollard D.A."/>
            <person name="Sackton T.B."/>
            <person name="Larracuente A.M."/>
            <person name="Singh N.D."/>
            <person name="Abad J.P."/>
            <person name="Abt D.N."/>
            <person name="Adryan B."/>
            <person name="Aguade M."/>
            <person name="Akashi H."/>
            <person name="Anderson W.W."/>
            <person name="Aquadro C.F."/>
            <person name="Ardell D.H."/>
            <person name="Arguello R."/>
            <person name="Artieri C.G."/>
            <person name="Barbash D.A."/>
            <person name="Barker D."/>
            <person name="Barsanti P."/>
            <person name="Batterham P."/>
            <person name="Batzoglou S."/>
            <person name="Begun D."/>
            <person name="Bhutkar A."/>
            <person name="Blanco E."/>
            <person name="Bosak S.A."/>
            <person name="Bradley R.K."/>
            <person name="Brand A.D."/>
            <person name="Brent M.R."/>
            <person name="Brooks A.N."/>
            <person name="Brown R.H."/>
            <person name="Butlin R.K."/>
            <person name="Caggese C."/>
            <person name="Calvi B.R."/>
            <person name="Bernardo de Carvalho A."/>
            <person name="Caspi A."/>
            <person name="Castrezana S."/>
            <person name="Celniker S.E."/>
            <person name="Chang J.L."/>
            <person name="Chapple C."/>
            <person name="Chatterji S."/>
            <person name="Chinwalla A."/>
            <person name="Civetta A."/>
            <person name="Clifton S.W."/>
            <person name="Comeron J.M."/>
            <person name="Costello J.C."/>
            <person name="Coyne J.A."/>
            <person name="Daub J."/>
            <person name="David R.G."/>
            <person name="Delcher A.L."/>
            <person name="Delehaunty K."/>
            <person name="Do C.B."/>
            <person name="Ebling H."/>
            <person name="Edwards K."/>
            <person name="Eickbush T."/>
            <person name="Evans J.D."/>
            <person name="Filipski A."/>
            <person name="Findeiss S."/>
            <person name="Freyhult E."/>
            <person name="Fulton L."/>
            <person name="Fulton R."/>
            <person name="Garcia A.C."/>
            <person name="Gardiner A."/>
            <person name="Garfield D.A."/>
            <person name="Garvin B.E."/>
            <person name="Gibson G."/>
            <person name="Gilbert D."/>
            <person name="Gnerre S."/>
            <person name="Godfrey J."/>
            <person name="Good R."/>
            <person name="Gotea V."/>
            <person name="Gravely B."/>
            <person name="Greenberg A.J."/>
            <person name="Griffiths-Jones S."/>
            <person name="Gross S."/>
            <person name="Guigo R."/>
            <person name="Gustafson E.A."/>
            <person name="Haerty W."/>
            <person name="Hahn M.W."/>
            <person name="Halligan D.L."/>
            <person name="Halpern A.L."/>
            <person name="Halter G.M."/>
            <person name="Han M.V."/>
            <person name="Heger A."/>
            <person name="Hillier L."/>
            <person name="Hinrichs A.S."/>
            <person name="Holmes I."/>
            <person name="Hoskins R.A."/>
            <person name="Hubisz M.J."/>
            <person name="Hultmark D."/>
            <person name="Huntley M.A."/>
            <person name="Jaffe D.B."/>
            <person name="Jagadeeshan S."/>
            <person name="Jeck W.R."/>
            <person name="Johnson J."/>
            <person name="Jones C.D."/>
            <person name="Jordan W.C."/>
            <person name="Karpen G.H."/>
            <person name="Kataoka E."/>
            <person name="Keightley P.D."/>
            <person name="Kheradpour P."/>
            <person name="Kirkness E.F."/>
            <person name="Koerich L.B."/>
            <person name="Kristiansen K."/>
            <person name="Kudrna D."/>
            <person name="Kulathinal R.J."/>
            <person name="Kumar S."/>
            <person name="Kwok R."/>
            <person name="Lander E."/>
            <person name="Langley C.H."/>
            <person name="Lapoint R."/>
            <person name="Lazzaro B.P."/>
            <person name="Lee S.J."/>
            <person name="Levesque L."/>
            <person name="Li R."/>
            <person name="Lin C.F."/>
            <person name="Lin M.F."/>
            <person name="Lindblad-Toh K."/>
            <person name="Llopart A."/>
            <person name="Long M."/>
            <person name="Low L."/>
            <person name="Lozovsky E."/>
            <person name="Lu J."/>
            <person name="Luo M."/>
            <person name="Machado C.A."/>
            <person name="Makalowski W."/>
            <person name="Marzo M."/>
            <person name="Matsuda M."/>
            <person name="Matzkin L."/>
            <person name="McAllister B."/>
            <person name="McBride C.S."/>
            <person name="McKernan B."/>
            <person name="McKernan K."/>
            <person name="Mendez-Lago M."/>
            <person name="Minx P."/>
            <person name="Mollenhauer M.U."/>
            <person name="Montooth K."/>
            <person name="Mount S.M."/>
            <person name="Mu X."/>
            <person name="Myers E."/>
            <person name="Negre B."/>
            <person name="Newfeld S."/>
            <person name="Nielsen R."/>
            <person name="Noor M.A."/>
            <person name="O'Grady P."/>
            <person name="Pachter L."/>
            <person name="Papaceit M."/>
            <person name="Parisi M.J."/>
            <person name="Parisi M."/>
            <person name="Parts L."/>
            <person name="Pedersen J.S."/>
            <person name="Pesole G."/>
            <person name="Phillippy A.M."/>
            <person name="Ponting C.P."/>
            <person name="Pop M."/>
            <person name="Porcelli D."/>
            <person name="Powell J.R."/>
            <person name="Prohaska S."/>
            <person name="Pruitt K."/>
            <person name="Puig M."/>
            <person name="Quesneville H."/>
            <person name="Ram K.R."/>
            <person name="Rand D."/>
            <person name="Rasmussen M.D."/>
            <person name="Reed L.K."/>
            <person name="Reenan R."/>
            <person name="Reily A."/>
            <person name="Remington K.A."/>
            <person name="Rieger T.T."/>
            <person name="Ritchie M.G."/>
            <person name="Robin C."/>
            <person name="Rogers Y.H."/>
            <person name="Rohde C."/>
            <person name="Rozas J."/>
            <person name="Rubenfield M.J."/>
            <person name="Ruiz A."/>
            <person name="Russo S."/>
            <person name="Salzberg S.L."/>
            <person name="Sanchez-Gracia A."/>
            <person name="Saranga D.J."/>
            <person name="Sato H."/>
            <person name="Schaeffer S.W."/>
            <person name="Schatz M.C."/>
            <person name="Schlenke T."/>
            <person name="Schwartz R."/>
            <person name="Segarra C."/>
            <person name="Singh R.S."/>
            <person name="Sirot L."/>
            <person name="Sirota M."/>
            <person name="Sisneros N.B."/>
            <person name="Smith C.D."/>
            <person name="Smith T.F."/>
            <person name="Spieth J."/>
            <person name="Stage D.E."/>
            <person name="Stark A."/>
            <person name="Stephan W."/>
            <person name="Strausberg R.L."/>
            <person name="Strempel S."/>
            <person name="Sturgill D."/>
            <person name="Sutton G."/>
            <person name="Sutton G.G."/>
            <person name="Tao W."/>
            <person name="Teichmann S."/>
            <person name="Tobari Y.N."/>
            <person name="Tomimura Y."/>
            <person name="Tsolas J.M."/>
            <person name="Valente V.L."/>
            <person name="Venter E."/>
            <person name="Venter J.C."/>
            <person name="Vicario S."/>
            <person name="Vieira F.G."/>
            <person name="Vilella A.J."/>
            <person name="Villasante A."/>
            <person name="Walenz B."/>
            <person name="Wang J."/>
            <person name="Wasserman M."/>
            <person name="Watts T."/>
            <person name="Wilson D."/>
            <person name="Wilson R.K."/>
            <person name="Wing R.A."/>
            <person name="Wolfner M.F."/>
            <person name="Wong A."/>
            <person name="Wong G.K."/>
            <person name="Wu C.I."/>
            <person name="Wu G."/>
            <person name="Yamamoto D."/>
            <person name="Yang H.P."/>
            <person name="Yang S.P."/>
            <person name="Yorke J.A."/>
            <person name="Yoshida K."/>
            <person name="Zdobnov E."/>
            <person name="Zhang P."/>
            <person name="Zhang Y."/>
            <person name="Zimin A.V."/>
            <person name="Baldwin J."/>
            <person name="Abdouelleil A."/>
            <person name="Abdulkadir J."/>
            <person name="Abebe A."/>
            <person name="Abera B."/>
            <person name="Abreu J."/>
            <person name="Acer S.C."/>
            <person name="Aftuck L."/>
            <person name="Alexander A."/>
            <person name="An P."/>
            <person name="Anderson E."/>
            <person name="Anderson S."/>
            <person name="Arachi H."/>
            <person name="Azer M."/>
            <person name="Bachantsang P."/>
            <person name="Barry A."/>
            <person name="Bayul T."/>
            <person name="Berlin A."/>
            <person name="Bessette D."/>
            <person name="Bloom T."/>
            <person name="Blye J."/>
            <person name="Boguslavskiy L."/>
            <person name="Bonnet C."/>
            <person name="Boukhgalter B."/>
            <person name="Bourzgui I."/>
            <person name="Brown A."/>
            <person name="Cahill P."/>
            <person name="Channer S."/>
            <person name="Cheshatsang Y."/>
            <person name="Chuda L."/>
            <person name="Citroen M."/>
            <person name="Collymore A."/>
            <person name="Cooke P."/>
            <person name="Costello M."/>
            <person name="D'Aco K."/>
            <person name="Daza R."/>
            <person name="De Haan G."/>
            <person name="DeGray S."/>
            <person name="DeMaso C."/>
            <person name="Dhargay N."/>
            <person name="Dooley K."/>
            <person name="Dooley E."/>
            <person name="Doricent M."/>
            <person name="Dorje P."/>
            <person name="Dorjee K."/>
            <person name="Dupes A."/>
            <person name="Elong R."/>
            <person name="Falk J."/>
            <person name="Farina A."/>
            <person name="Faro S."/>
            <person name="Ferguson D."/>
            <person name="Fisher S."/>
            <person name="Foley C.D."/>
            <person name="Franke A."/>
            <person name="Friedrich D."/>
            <person name="Gadbois L."/>
            <person name="Gearin G."/>
            <person name="Gearin C.R."/>
            <person name="Giannoukos G."/>
            <person name="Goode T."/>
            <person name="Graham J."/>
            <person name="Grandbois E."/>
            <person name="Grewal S."/>
            <person name="Gyaltsen K."/>
            <person name="Hafez N."/>
            <person name="Hagos B."/>
            <person name="Hall J."/>
            <person name="Henson C."/>
            <person name="Hollinger A."/>
            <person name="Honan T."/>
            <person name="Huard M.D."/>
            <person name="Hughes L."/>
            <person name="Hurhula B."/>
            <person name="Husby M.E."/>
            <person name="Kamat A."/>
            <person name="Kanga B."/>
            <person name="Kashin S."/>
            <person name="Khazanovich D."/>
            <person name="Kisner P."/>
            <person name="Lance K."/>
            <person name="Lara M."/>
            <person name="Lee W."/>
            <person name="Lennon N."/>
            <person name="Letendre F."/>
            <person name="LeVine R."/>
            <person name="Lipovsky A."/>
            <person name="Liu X."/>
            <person name="Liu J."/>
            <person name="Liu S."/>
            <person name="Lokyitsang T."/>
            <person name="Lokyitsang Y."/>
            <person name="Lubonja R."/>
            <person name="Lui A."/>
            <person name="MacDonald P."/>
            <person name="Magnisalis V."/>
            <person name="Maru K."/>
            <person name="Matthews C."/>
            <person name="McCusker W."/>
            <person name="McDonough S."/>
            <person name="Mehta T."/>
            <person name="Meldrim J."/>
            <person name="Meneus L."/>
            <person name="Mihai O."/>
            <person name="Mihalev A."/>
            <person name="Mihova T."/>
            <person name="Mittelman R."/>
            <person name="Mlenga V."/>
            <person name="Montmayeur A."/>
            <person name="Mulrain L."/>
            <person name="Navidi A."/>
            <person name="Naylor J."/>
            <person name="Negash T."/>
            <person name="Nguyen T."/>
            <person name="Nguyen N."/>
            <person name="Nicol R."/>
            <person name="Norbu C."/>
            <person name="Norbu N."/>
            <person name="Novod N."/>
            <person name="O'Neill B."/>
            <person name="Osman S."/>
            <person name="Markiewicz E."/>
            <person name="Oyono O.L."/>
            <person name="Patti C."/>
            <person name="Phunkhang P."/>
            <person name="Pierre F."/>
            <person name="Priest M."/>
            <person name="Raghuraman S."/>
            <person name="Rege F."/>
            <person name="Reyes R."/>
            <person name="Rise C."/>
            <person name="Rogov P."/>
            <person name="Ross K."/>
            <person name="Ryan E."/>
            <person name="Settipalli S."/>
            <person name="Shea T."/>
            <person name="Sherpa N."/>
            <person name="Shi L."/>
            <person name="Shih D."/>
            <person name="Sparrow T."/>
            <person name="Spaulding J."/>
            <person name="Stalker J."/>
            <person name="Stange-Thomann N."/>
            <person name="Stavropoulos S."/>
            <person name="Stone C."/>
            <person name="Strader C."/>
            <person name="Tesfaye S."/>
            <person name="Thomson T."/>
            <person name="Thoulutsang Y."/>
            <person name="Thoulutsang D."/>
            <person name="Topham K."/>
            <person name="Topping I."/>
            <person name="Tsamla T."/>
            <person name="Vassiliev H."/>
            <person name="Vo A."/>
            <person name="Wangchuk T."/>
            <person name="Wangdi T."/>
            <person name="Weiand M."/>
            <person name="Wilkinson J."/>
            <person name="Wilson A."/>
            <person name="Yadav S."/>
            <person name="Young G."/>
            <person name="Yu Q."/>
            <person name="Zembek L."/>
            <person name="Zhong D."/>
            <person name="Zimmer A."/>
            <person name="Zwirko Z."/>
            <person name="Jaffe D.B."/>
            <person name="Alvarez P."/>
            <person name="Brockman W."/>
            <person name="Butler J."/>
            <person name="Chin C."/>
            <person name="Gnerre S."/>
            <person name="Grabherr M."/>
            <person name="Kleber M."/>
            <person name="Mauceli E."/>
            <person name="MacCallum I."/>
        </authorList>
    </citation>
    <scope>NUCLEOTIDE SEQUENCE [LARGE SCALE GENOMIC DNA]</scope>
    <source>
        <strain evidence="2">MSH-3 / Tucson 14011-0111.49</strain>
    </source>
</reference>